<dbReference type="Proteomes" id="UP000655366">
    <property type="component" value="Unassembled WGS sequence"/>
</dbReference>
<dbReference type="EMBL" id="JADNYM010000009">
    <property type="protein sequence ID" value="MBG0739504.1"/>
    <property type="molecule type" value="Genomic_DNA"/>
</dbReference>
<evidence type="ECO:0000256" key="2">
    <source>
        <dbReference type="ARBA" id="ARBA00008133"/>
    </source>
</evidence>
<evidence type="ECO:0000256" key="9">
    <source>
        <dbReference type="RuleBase" id="RU366031"/>
    </source>
</evidence>
<dbReference type="CDD" id="cd06578">
    <property type="entry name" value="HemD"/>
    <property type="match status" value="1"/>
</dbReference>
<dbReference type="Gene3D" id="3.40.50.10090">
    <property type="match status" value="2"/>
</dbReference>
<evidence type="ECO:0000256" key="4">
    <source>
        <dbReference type="ARBA" id="ARBA00023239"/>
    </source>
</evidence>
<evidence type="ECO:0000259" key="10">
    <source>
        <dbReference type="Pfam" id="PF02602"/>
    </source>
</evidence>
<evidence type="ECO:0000256" key="8">
    <source>
        <dbReference type="ARBA" id="ARBA00048617"/>
    </source>
</evidence>
<evidence type="ECO:0000256" key="1">
    <source>
        <dbReference type="ARBA" id="ARBA00004772"/>
    </source>
</evidence>
<sequence length="315" mass="32645">MPMSPALGGIRVAITRSPDRTDALVRTLQEHHASPYLVPLIDFELAEDQKALSERLEALAAGEYHWLVISSISTVRALKQWCAAHAMNLAGLVPDGTRIATIGPSSRRVLEAEGLAVELAPEGNQSAAGLIDLWPSSAVRVLLPQSNLAEPALAAGISGAGAIVDTVTAYVTVDYPARPRLRLNAMLASGDPGSSVISDARDSPCSSTGVPVLTPSQAKALIDADGLDAVVAASASAVRSIARQLAPLPEPCLLIAIGRPTHDEAVRLGLRVAATARKPTPAGIVEALIRAVPGRVARIPAVPAIIADPVDSKES</sequence>
<dbReference type="PANTHER" id="PTHR38042:SF1">
    <property type="entry name" value="UROPORPHYRINOGEN-III SYNTHASE, CHLOROPLASTIC"/>
    <property type="match status" value="1"/>
</dbReference>
<dbReference type="InterPro" id="IPR039793">
    <property type="entry name" value="UROS/Hem4"/>
</dbReference>
<feature type="domain" description="Tetrapyrrole biosynthesis uroporphyrinogen III synthase" evidence="10">
    <location>
        <begin position="22"/>
        <end position="286"/>
    </location>
</feature>
<proteinExistence type="inferred from homology"/>
<dbReference type="GO" id="GO:0004852">
    <property type="term" value="F:uroporphyrinogen-III synthase activity"/>
    <property type="evidence" value="ECO:0007669"/>
    <property type="project" value="UniProtKB-UniRule"/>
</dbReference>
<comment type="pathway">
    <text evidence="1 9">Porphyrin-containing compound metabolism; protoporphyrin-IX biosynthesis; coproporphyrinogen-III from 5-aminolevulinate: step 3/4.</text>
</comment>
<comment type="function">
    <text evidence="6 9">Catalyzes cyclization of the linear tetrapyrrole, hydroxymethylbilane, to the macrocyclic uroporphyrinogen III.</text>
</comment>
<organism evidence="11 12">
    <name type="scientific">Arthrobacter terrae</name>
    <dbReference type="NCBI Taxonomy" id="2935737"/>
    <lineage>
        <taxon>Bacteria</taxon>
        <taxon>Bacillati</taxon>
        <taxon>Actinomycetota</taxon>
        <taxon>Actinomycetes</taxon>
        <taxon>Micrococcales</taxon>
        <taxon>Micrococcaceae</taxon>
        <taxon>Arthrobacter</taxon>
    </lineage>
</organism>
<dbReference type="SUPFAM" id="SSF69618">
    <property type="entry name" value="HemD-like"/>
    <property type="match status" value="1"/>
</dbReference>
<dbReference type="PANTHER" id="PTHR38042">
    <property type="entry name" value="UROPORPHYRINOGEN-III SYNTHASE, CHLOROPLASTIC"/>
    <property type="match status" value="1"/>
</dbReference>
<protein>
    <recommendedName>
        <fullName evidence="7 9">Uroporphyrinogen-III synthase</fullName>
        <ecNumber evidence="3 9">4.2.1.75</ecNumber>
    </recommendedName>
</protein>
<dbReference type="EC" id="4.2.1.75" evidence="3 9"/>
<keyword evidence="4 9" id="KW-0456">Lyase</keyword>
<dbReference type="GO" id="GO:0006780">
    <property type="term" value="P:uroporphyrinogen III biosynthetic process"/>
    <property type="evidence" value="ECO:0007669"/>
    <property type="project" value="UniProtKB-UniRule"/>
</dbReference>
<evidence type="ECO:0000256" key="3">
    <source>
        <dbReference type="ARBA" id="ARBA00013109"/>
    </source>
</evidence>
<reference evidence="11 12" key="1">
    <citation type="submission" date="2020-11" db="EMBL/GenBank/DDBJ databases">
        <title>Arthrobacter antarcticus sp. nov., isolated from Antarctic Soil.</title>
        <authorList>
            <person name="Li J."/>
        </authorList>
    </citation>
    <scope>NUCLEOTIDE SEQUENCE [LARGE SCALE GENOMIC DNA]</scope>
    <source>
        <strain evidence="11 12">Z1-20</strain>
    </source>
</reference>
<dbReference type="InterPro" id="IPR036108">
    <property type="entry name" value="4pyrrol_syn_uPrphyn_synt_sf"/>
</dbReference>
<gene>
    <name evidence="11" type="ORF">IV500_08905</name>
</gene>
<dbReference type="GO" id="GO:0006782">
    <property type="term" value="P:protoporphyrinogen IX biosynthetic process"/>
    <property type="evidence" value="ECO:0007669"/>
    <property type="project" value="UniProtKB-UniRule"/>
</dbReference>
<evidence type="ECO:0000313" key="11">
    <source>
        <dbReference type="EMBL" id="MBG0739504.1"/>
    </source>
</evidence>
<dbReference type="InterPro" id="IPR003754">
    <property type="entry name" value="4pyrrol_synth_uPrphyn_synth"/>
</dbReference>
<evidence type="ECO:0000256" key="7">
    <source>
        <dbReference type="ARBA" id="ARBA00040167"/>
    </source>
</evidence>
<accession>A0A931CQ74</accession>
<name>A0A931CQ74_9MICC</name>
<evidence type="ECO:0000313" key="12">
    <source>
        <dbReference type="Proteomes" id="UP000655366"/>
    </source>
</evidence>
<comment type="caution">
    <text evidence="11">The sequence shown here is derived from an EMBL/GenBank/DDBJ whole genome shotgun (WGS) entry which is preliminary data.</text>
</comment>
<keyword evidence="5 9" id="KW-0627">Porphyrin biosynthesis</keyword>
<evidence type="ECO:0000256" key="5">
    <source>
        <dbReference type="ARBA" id="ARBA00023244"/>
    </source>
</evidence>
<keyword evidence="12" id="KW-1185">Reference proteome</keyword>
<dbReference type="AlphaFoldDB" id="A0A931CQ74"/>
<comment type="catalytic activity">
    <reaction evidence="8 9">
        <text>hydroxymethylbilane = uroporphyrinogen III + H2O</text>
        <dbReference type="Rhea" id="RHEA:18965"/>
        <dbReference type="ChEBI" id="CHEBI:15377"/>
        <dbReference type="ChEBI" id="CHEBI:57308"/>
        <dbReference type="ChEBI" id="CHEBI:57845"/>
        <dbReference type="EC" id="4.2.1.75"/>
    </reaction>
</comment>
<dbReference type="Pfam" id="PF02602">
    <property type="entry name" value="HEM4"/>
    <property type="match status" value="1"/>
</dbReference>
<evidence type="ECO:0000256" key="6">
    <source>
        <dbReference type="ARBA" id="ARBA00037589"/>
    </source>
</evidence>
<comment type="similarity">
    <text evidence="2 9">Belongs to the uroporphyrinogen-III synthase family.</text>
</comment>